<reference evidence="2 3" key="1">
    <citation type="journal article" date="2021" name="Nat. Commun.">
        <title>Genetic determinants of endophytism in the Arabidopsis root mycobiome.</title>
        <authorList>
            <person name="Mesny F."/>
            <person name="Miyauchi S."/>
            <person name="Thiergart T."/>
            <person name="Pickel B."/>
            <person name="Atanasova L."/>
            <person name="Karlsson M."/>
            <person name="Huettel B."/>
            <person name="Barry K.W."/>
            <person name="Haridas S."/>
            <person name="Chen C."/>
            <person name="Bauer D."/>
            <person name="Andreopoulos W."/>
            <person name="Pangilinan J."/>
            <person name="LaButti K."/>
            <person name="Riley R."/>
            <person name="Lipzen A."/>
            <person name="Clum A."/>
            <person name="Drula E."/>
            <person name="Henrissat B."/>
            <person name="Kohler A."/>
            <person name="Grigoriev I.V."/>
            <person name="Martin F.M."/>
            <person name="Hacquard S."/>
        </authorList>
    </citation>
    <scope>NUCLEOTIDE SEQUENCE [LARGE SCALE GENOMIC DNA]</scope>
    <source>
        <strain evidence="2 3">MPI-SDFR-AT-0080</strain>
    </source>
</reference>
<dbReference type="Proteomes" id="UP000774617">
    <property type="component" value="Unassembled WGS sequence"/>
</dbReference>
<keyword evidence="3" id="KW-1185">Reference proteome</keyword>
<dbReference type="InterPro" id="IPR011009">
    <property type="entry name" value="Kinase-like_dom_sf"/>
</dbReference>
<evidence type="ECO:0000313" key="2">
    <source>
        <dbReference type="EMBL" id="KAH7016630.1"/>
    </source>
</evidence>
<accession>A0ABQ8FU75</accession>
<evidence type="ECO:0000256" key="1">
    <source>
        <dbReference type="SAM" id="MobiDB-lite"/>
    </source>
</evidence>
<name>A0ABQ8FU75_9PEZI</name>
<sequence>MNEESVTGRPSQSNEGLRSGNEIKGFNSEVPYMRAARERPRTSYQQPFLLSTPVKDPIPRLRDVKRENWTFELDTTIIPVSQPKGSLFALKEFKYKDTDAEEMEKKLMEVKNLKYRGYVAVVVDYEYNGNSPTLSAIFDFCPITLQHVVGGLTRLHENQIVTTVSQALILQAGRGILALRTANIFVHKWPLSSFWLSMDGCVKVAGHEMWLHCDTTSDTKVKDKADITTVASVLASLKQRREVPAWNISEEPYNDCVKDSIGPVREFMIDLKQVYDADGSLDTTILVNH</sequence>
<protein>
    <submittedName>
        <fullName evidence="2">Uncharacterized protein</fullName>
    </submittedName>
</protein>
<gene>
    <name evidence="2" type="ORF">B0J12DRAFT_705642</name>
</gene>
<evidence type="ECO:0000313" key="3">
    <source>
        <dbReference type="Proteomes" id="UP000774617"/>
    </source>
</evidence>
<organism evidence="2 3">
    <name type="scientific">Macrophomina phaseolina</name>
    <dbReference type="NCBI Taxonomy" id="35725"/>
    <lineage>
        <taxon>Eukaryota</taxon>
        <taxon>Fungi</taxon>
        <taxon>Dikarya</taxon>
        <taxon>Ascomycota</taxon>
        <taxon>Pezizomycotina</taxon>
        <taxon>Dothideomycetes</taxon>
        <taxon>Dothideomycetes incertae sedis</taxon>
        <taxon>Botryosphaeriales</taxon>
        <taxon>Botryosphaeriaceae</taxon>
        <taxon>Macrophomina</taxon>
    </lineage>
</organism>
<dbReference type="EMBL" id="JAGTJR010000074">
    <property type="protein sequence ID" value="KAH7016630.1"/>
    <property type="molecule type" value="Genomic_DNA"/>
</dbReference>
<feature type="compositionally biased region" description="Polar residues" evidence="1">
    <location>
        <begin position="1"/>
        <end position="16"/>
    </location>
</feature>
<feature type="region of interest" description="Disordered" evidence="1">
    <location>
        <begin position="1"/>
        <end position="25"/>
    </location>
</feature>
<comment type="caution">
    <text evidence="2">The sequence shown here is derived from an EMBL/GenBank/DDBJ whole genome shotgun (WGS) entry which is preliminary data.</text>
</comment>
<dbReference type="SUPFAM" id="SSF56112">
    <property type="entry name" value="Protein kinase-like (PK-like)"/>
    <property type="match status" value="1"/>
</dbReference>
<proteinExistence type="predicted"/>